<evidence type="ECO:0000256" key="1">
    <source>
        <dbReference type="SAM" id="MobiDB-lite"/>
    </source>
</evidence>
<dbReference type="RefSeq" id="WP_267161938.1">
    <property type="nucleotide sequence ID" value="NZ_CP112972.1"/>
</dbReference>
<dbReference type="Proteomes" id="UP001596445">
    <property type="component" value="Unassembled WGS sequence"/>
</dbReference>
<dbReference type="AlphaFoldDB" id="A0ABD5W7J0"/>
<organism evidence="2 3">
    <name type="scientific">Halovenus salina</name>
    <dbReference type="NCBI Taxonomy" id="1510225"/>
    <lineage>
        <taxon>Archaea</taxon>
        <taxon>Methanobacteriati</taxon>
        <taxon>Methanobacteriota</taxon>
        <taxon>Stenosarchaea group</taxon>
        <taxon>Halobacteria</taxon>
        <taxon>Halobacteriales</taxon>
        <taxon>Haloarculaceae</taxon>
        <taxon>Halovenus</taxon>
    </lineage>
</organism>
<feature type="region of interest" description="Disordered" evidence="1">
    <location>
        <begin position="1"/>
        <end position="21"/>
    </location>
</feature>
<protein>
    <recommendedName>
        <fullName evidence="4">Small CPxCG-related zinc finger protein</fullName>
    </recommendedName>
</protein>
<keyword evidence="3" id="KW-1185">Reference proteome</keyword>
<dbReference type="EMBL" id="JBHSZI010000001">
    <property type="protein sequence ID" value="MFC7059198.1"/>
    <property type="molecule type" value="Genomic_DNA"/>
</dbReference>
<dbReference type="GeneID" id="76631303"/>
<evidence type="ECO:0000313" key="3">
    <source>
        <dbReference type="Proteomes" id="UP001596445"/>
    </source>
</evidence>
<name>A0ABD5W7J0_9EURY</name>
<proteinExistence type="predicted"/>
<sequence length="52" mass="6089">MMEQLGTTCENESCERPLGDEEPMLVYETEYGERRAYECRCGTVTVTVHRRE</sequence>
<accession>A0ABD5W7J0</accession>
<gene>
    <name evidence="2" type="ORF">ACFQQG_14680</name>
</gene>
<evidence type="ECO:0000313" key="2">
    <source>
        <dbReference type="EMBL" id="MFC7059198.1"/>
    </source>
</evidence>
<reference evidence="2 3" key="1">
    <citation type="journal article" date="2019" name="Int. J. Syst. Evol. Microbiol.">
        <title>The Global Catalogue of Microorganisms (GCM) 10K type strain sequencing project: providing services to taxonomists for standard genome sequencing and annotation.</title>
        <authorList>
            <consortium name="The Broad Institute Genomics Platform"/>
            <consortium name="The Broad Institute Genome Sequencing Center for Infectious Disease"/>
            <person name="Wu L."/>
            <person name="Ma J."/>
        </authorList>
    </citation>
    <scope>NUCLEOTIDE SEQUENCE [LARGE SCALE GENOMIC DNA]</scope>
    <source>
        <strain evidence="2 3">JCM 30072</strain>
    </source>
</reference>
<feature type="compositionally biased region" description="Polar residues" evidence="1">
    <location>
        <begin position="1"/>
        <end position="11"/>
    </location>
</feature>
<evidence type="ECO:0008006" key="4">
    <source>
        <dbReference type="Google" id="ProtNLM"/>
    </source>
</evidence>
<comment type="caution">
    <text evidence="2">The sequence shown here is derived from an EMBL/GenBank/DDBJ whole genome shotgun (WGS) entry which is preliminary data.</text>
</comment>